<protein>
    <submittedName>
        <fullName evidence="5">Putative secreted protein (Por secretion system target)</fullName>
    </submittedName>
</protein>
<dbReference type="Pfam" id="PF18962">
    <property type="entry name" value="Por_Secre_tail"/>
    <property type="match status" value="1"/>
</dbReference>
<reference evidence="5 6" key="1">
    <citation type="submission" date="2018-07" db="EMBL/GenBank/DDBJ databases">
        <title>Genomic Encyclopedia of Type Strains, Phase III (KMG-III): the genomes of soil and plant-associated and newly described type strains.</title>
        <authorList>
            <person name="Whitman W."/>
        </authorList>
    </citation>
    <scope>NUCLEOTIDE SEQUENCE [LARGE SCALE GENOMIC DNA]</scope>
    <source>
        <strain evidence="5 6">CECT 8487</strain>
    </source>
</reference>
<dbReference type="NCBIfam" id="TIGR04183">
    <property type="entry name" value="Por_Secre_tail"/>
    <property type="match status" value="1"/>
</dbReference>
<evidence type="ECO:0000256" key="3">
    <source>
        <dbReference type="SAM" id="SignalP"/>
    </source>
</evidence>
<name>A0A3D9HE76_9FLAO</name>
<evidence type="ECO:0000256" key="2">
    <source>
        <dbReference type="SAM" id="MobiDB-lite"/>
    </source>
</evidence>
<dbReference type="OrthoDB" id="5699564at2"/>
<feature type="domain" description="Secretion system C-terminal sorting" evidence="4">
    <location>
        <begin position="455"/>
        <end position="522"/>
    </location>
</feature>
<dbReference type="AlphaFoldDB" id="A0A3D9HE76"/>
<proteinExistence type="predicted"/>
<sequence>MKTKNIKTYLLYLIVIFLSNALNAQVLWYGDPNLSVNDNFRRLDPNGNSNPSGDDCVDDPNNPPFVTTPIDSEFGKFWRITKPVSRKRAEFARTTGDVNTFTPQKGGTYYYGWRWRFNSEPNLNAGIAVFQWKTTDGGDINTNKQNYPYTMSYDGTTLSLNAFGPAEPNWNRPGSITQRRTTLWQHVIPEDEWVTFVIKVKVDDNFDVVNNRYEGYLEFWFNGVQQTLSNLNFNEYQVVLADSDKRAYHKTFDGVEVYPKWGSYNENACNFEVITDFDDMRVTTTLESALPDDSAGNNGSEGLEGLYKIKHSVTGKYWTVAASPNQNIITADEILPDSDTQIFEIKSVGTAGYYNISCTVTNWDAVRFEGQNVYPTTTLTPTSDTNNTRIFEFISNGSGAYDIHTPQTTTPRISFDDSGNVRYITSFGTNTKWFLESVNSLSSLEFDKSSVFVANPVNNTIQIKGLSSNINKVEVFNLLGKSLIVKQAEGVSSLNLDASVLSSGIYLVILSGERSIITKKIIKR</sequence>
<dbReference type="EMBL" id="QRDX01000005">
    <property type="protein sequence ID" value="RED47788.1"/>
    <property type="molecule type" value="Genomic_DNA"/>
</dbReference>
<dbReference type="Gene3D" id="2.80.10.50">
    <property type="match status" value="1"/>
</dbReference>
<feature type="chain" id="PRO_5017823736" evidence="3">
    <location>
        <begin position="25"/>
        <end position="524"/>
    </location>
</feature>
<feature type="region of interest" description="Disordered" evidence="2">
    <location>
        <begin position="40"/>
        <end position="62"/>
    </location>
</feature>
<keyword evidence="1 3" id="KW-0732">Signal</keyword>
<gene>
    <name evidence="5" type="ORF">DFQ02_10513</name>
</gene>
<comment type="caution">
    <text evidence="5">The sequence shown here is derived from an EMBL/GenBank/DDBJ whole genome shotgun (WGS) entry which is preliminary data.</text>
</comment>
<organism evidence="5 6">
    <name type="scientific">Seonamhaeicola aphaedonensis</name>
    <dbReference type="NCBI Taxonomy" id="1461338"/>
    <lineage>
        <taxon>Bacteria</taxon>
        <taxon>Pseudomonadati</taxon>
        <taxon>Bacteroidota</taxon>
        <taxon>Flavobacteriia</taxon>
        <taxon>Flavobacteriales</taxon>
        <taxon>Flavobacteriaceae</taxon>
    </lineage>
</organism>
<evidence type="ECO:0000313" key="5">
    <source>
        <dbReference type="EMBL" id="RED47788.1"/>
    </source>
</evidence>
<evidence type="ECO:0000259" key="4">
    <source>
        <dbReference type="Pfam" id="PF18962"/>
    </source>
</evidence>
<accession>A0A3D9HE76</accession>
<dbReference type="RefSeq" id="WP_116524159.1">
    <property type="nucleotide sequence ID" value="NZ_QRDX01000005.1"/>
</dbReference>
<feature type="signal peptide" evidence="3">
    <location>
        <begin position="1"/>
        <end position="24"/>
    </location>
</feature>
<dbReference type="InterPro" id="IPR026444">
    <property type="entry name" value="Secre_tail"/>
</dbReference>
<dbReference type="Proteomes" id="UP000256629">
    <property type="component" value="Unassembled WGS sequence"/>
</dbReference>
<evidence type="ECO:0000313" key="6">
    <source>
        <dbReference type="Proteomes" id="UP000256629"/>
    </source>
</evidence>
<keyword evidence="6" id="KW-1185">Reference proteome</keyword>
<evidence type="ECO:0000256" key="1">
    <source>
        <dbReference type="ARBA" id="ARBA00022729"/>
    </source>
</evidence>